<feature type="region of interest" description="Disordered" evidence="5">
    <location>
        <begin position="167"/>
        <end position="226"/>
    </location>
</feature>
<dbReference type="AlphaFoldDB" id="A0A8T2BAX5"/>
<dbReference type="CDD" id="cd11445">
    <property type="entry name" value="bHLH_AtPIF_like"/>
    <property type="match status" value="1"/>
</dbReference>
<sequence>MHHFVPDFETDDDYVNNNHNSSSSSLNLPRKSITTMGEDDDLMELLWQNGQVVVQNQRLHNNNNTKKSSSSPTKLLQPPIPPSMDNNQQQQQPSTDQNLFIQEDEMTSWLHYPLRDDDFCSDLLFSAATPTPPCATSQVVTAVRPPVPVPSSSNESRPPVRNFMNFSRLRGDFNNGRGESGPKTIVRESTQVSPSATPSSAAASESVLTRRTDGTDSSAGLNRKGKAVAMTAPAIEITGTSSSVVSKSEIEPEKTNGDERKRKEREATTDETECRSEETKQARGSTTSTKRSRAAEVHNLSERKRRDRINERMKALQELIPRCNKSDKASMLDEAIEYMKSLQLQIQMMSMGCGMMPMMYPGMQQYMPHMAMGMGMNQPLPPPSFMPFPNMLAAQRPLPTQTQMGGSTPQYPVHASDPSRVFVPNQQYDPTSGQPQYPGYMDPYQQFRGLHPTQPPQFQNQATSYPSSSRVSSSKESEDQGNQTTG</sequence>
<feature type="compositionally biased region" description="Basic and acidic residues" evidence="5">
    <location>
        <begin position="248"/>
        <end position="281"/>
    </location>
</feature>
<feature type="compositionally biased region" description="Basic and acidic residues" evidence="5">
    <location>
        <begin position="293"/>
        <end position="303"/>
    </location>
</feature>
<feature type="compositionally biased region" description="Low complexity" evidence="5">
    <location>
        <begin position="61"/>
        <end position="74"/>
    </location>
</feature>
<feature type="compositionally biased region" description="Polar residues" evidence="5">
    <location>
        <begin position="401"/>
        <end position="410"/>
    </location>
</feature>
<feature type="domain" description="BHLH" evidence="6">
    <location>
        <begin position="293"/>
        <end position="342"/>
    </location>
</feature>
<dbReference type="OrthoDB" id="690068at2759"/>
<dbReference type="InterPro" id="IPR044273">
    <property type="entry name" value="PIF3-like"/>
</dbReference>
<dbReference type="Proteomes" id="UP000694251">
    <property type="component" value="Chromosome 8"/>
</dbReference>
<dbReference type="Pfam" id="PF00010">
    <property type="entry name" value="HLH"/>
    <property type="match status" value="1"/>
</dbReference>
<dbReference type="SMART" id="SM00353">
    <property type="entry name" value="HLH"/>
    <property type="match status" value="1"/>
</dbReference>
<proteinExistence type="predicted"/>
<dbReference type="InterPro" id="IPR011598">
    <property type="entry name" value="bHLH_dom"/>
</dbReference>
<dbReference type="InterPro" id="IPR047265">
    <property type="entry name" value="PIF1-like_bHLH"/>
</dbReference>
<evidence type="ECO:0000259" key="6">
    <source>
        <dbReference type="PROSITE" id="PS50888"/>
    </source>
</evidence>
<keyword evidence="8" id="KW-1185">Reference proteome</keyword>
<evidence type="ECO:0000313" key="8">
    <source>
        <dbReference type="Proteomes" id="UP000694251"/>
    </source>
</evidence>
<keyword evidence="2" id="KW-0805">Transcription regulation</keyword>
<comment type="caution">
    <text evidence="7">The sequence shown here is derived from an EMBL/GenBank/DDBJ whole genome shotgun (WGS) entry which is preliminary data.</text>
</comment>
<dbReference type="EMBL" id="JAEFBJ010000008">
    <property type="protein sequence ID" value="KAG7584477.1"/>
    <property type="molecule type" value="Genomic_DNA"/>
</dbReference>
<dbReference type="GO" id="GO:0003700">
    <property type="term" value="F:DNA-binding transcription factor activity"/>
    <property type="evidence" value="ECO:0007669"/>
    <property type="project" value="InterPro"/>
</dbReference>
<evidence type="ECO:0000256" key="2">
    <source>
        <dbReference type="ARBA" id="ARBA00023015"/>
    </source>
</evidence>
<dbReference type="GO" id="GO:0010017">
    <property type="term" value="P:red or far-red light signaling pathway"/>
    <property type="evidence" value="ECO:0007669"/>
    <property type="project" value="UniProtKB-ARBA"/>
</dbReference>
<dbReference type="GO" id="GO:0046983">
    <property type="term" value="F:protein dimerization activity"/>
    <property type="evidence" value="ECO:0007669"/>
    <property type="project" value="InterPro"/>
</dbReference>
<dbReference type="GO" id="GO:0003677">
    <property type="term" value="F:DNA binding"/>
    <property type="evidence" value="ECO:0007669"/>
    <property type="project" value="UniProtKB-KW"/>
</dbReference>
<keyword evidence="7" id="KW-0238">DNA-binding</keyword>
<evidence type="ECO:0000256" key="4">
    <source>
        <dbReference type="ARBA" id="ARBA00023242"/>
    </source>
</evidence>
<dbReference type="PANTHER" id="PTHR46807:SF8">
    <property type="entry name" value="TRANSCRIPTION FACTOR PIF1-LIKE ISOFORM X2"/>
    <property type="match status" value="1"/>
</dbReference>
<evidence type="ECO:0000313" key="7">
    <source>
        <dbReference type="EMBL" id="KAG7584477.1"/>
    </source>
</evidence>
<feature type="compositionally biased region" description="Low complexity" evidence="5">
    <location>
        <begin position="189"/>
        <end position="207"/>
    </location>
</feature>
<reference evidence="7 8" key="1">
    <citation type="submission" date="2020-12" db="EMBL/GenBank/DDBJ databases">
        <title>Concerted genomic and epigenomic changes stabilize Arabidopsis allopolyploids.</title>
        <authorList>
            <person name="Chen Z."/>
        </authorList>
    </citation>
    <scope>NUCLEOTIDE SEQUENCE [LARGE SCALE GENOMIC DNA]</scope>
    <source>
        <strain evidence="7">As9502</strain>
        <tissue evidence="7">Leaf</tissue>
    </source>
</reference>
<name>A0A8T2BAX5_ARASU</name>
<feature type="compositionally biased region" description="Low complexity" evidence="5">
    <location>
        <begin position="16"/>
        <end position="28"/>
    </location>
</feature>
<feature type="region of interest" description="Disordered" evidence="5">
    <location>
        <begin position="239"/>
        <end position="303"/>
    </location>
</feature>
<dbReference type="PROSITE" id="PS50888">
    <property type="entry name" value="BHLH"/>
    <property type="match status" value="1"/>
</dbReference>
<dbReference type="FunFam" id="4.10.280.10:FF:000004">
    <property type="entry name" value="Basic helix-loop-helix transcription factor"/>
    <property type="match status" value="1"/>
</dbReference>
<keyword evidence="3" id="KW-0804">Transcription</keyword>
<comment type="subcellular location">
    <subcellularLocation>
        <location evidence="1">Nucleus</location>
    </subcellularLocation>
</comment>
<organism evidence="7 8">
    <name type="scientific">Arabidopsis suecica</name>
    <name type="common">Swedish thale-cress</name>
    <name type="synonym">Cardaminopsis suecica</name>
    <dbReference type="NCBI Taxonomy" id="45249"/>
    <lineage>
        <taxon>Eukaryota</taxon>
        <taxon>Viridiplantae</taxon>
        <taxon>Streptophyta</taxon>
        <taxon>Embryophyta</taxon>
        <taxon>Tracheophyta</taxon>
        <taxon>Spermatophyta</taxon>
        <taxon>Magnoliopsida</taxon>
        <taxon>eudicotyledons</taxon>
        <taxon>Gunneridae</taxon>
        <taxon>Pentapetalae</taxon>
        <taxon>rosids</taxon>
        <taxon>malvids</taxon>
        <taxon>Brassicales</taxon>
        <taxon>Brassicaceae</taxon>
        <taxon>Camelineae</taxon>
        <taxon>Arabidopsis</taxon>
    </lineage>
</organism>
<gene>
    <name evidence="7" type="ORF">ISN44_As08g039350</name>
</gene>
<evidence type="ECO:0000256" key="5">
    <source>
        <dbReference type="SAM" id="MobiDB-lite"/>
    </source>
</evidence>
<evidence type="ECO:0000256" key="3">
    <source>
        <dbReference type="ARBA" id="ARBA00023163"/>
    </source>
</evidence>
<dbReference type="GO" id="GO:0005634">
    <property type="term" value="C:nucleus"/>
    <property type="evidence" value="ECO:0007669"/>
    <property type="project" value="UniProtKB-SubCell"/>
</dbReference>
<evidence type="ECO:0000256" key="1">
    <source>
        <dbReference type="ARBA" id="ARBA00004123"/>
    </source>
</evidence>
<feature type="compositionally biased region" description="Polar residues" evidence="5">
    <location>
        <begin position="424"/>
        <end position="435"/>
    </location>
</feature>
<feature type="region of interest" description="Disordered" evidence="5">
    <location>
        <begin position="56"/>
        <end position="95"/>
    </location>
</feature>
<dbReference type="PANTHER" id="PTHR46807">
    <property type="entry name" value="TRANSCRIPTION FACTOR PIF3"/>
    <property type="match status" value="1"/>
</dbReference>
<feature type="region of interest" description="Disordered" evidence="5">
    <location>
        <begin position="1"/>
        <end position="32"/>
    </location>
</feature>
<keyword evidence="4" id="KW-0539">Nucleus</keyword>
<protein>
    <submittedName>
        <fullName evidence="7">Helix-loop-helix DNA-binding domain superfamily</fullName>
    </submittedName>
</protein>
<accession>A0A8T2BAX5</accession>
<feature type="region of interest" description="Disordered" evidence="5">
    <location>
        <begin position="401"/>
        <end position="486"/>
    </location>
</feature>